<name>A0ABY8R1C6_PARBF</name>
<dbReference type="InterPro" id="IPR025373">
    <property type="entry name" value="DUF4363"/>
</dbReference>
<sequence>MDYCFSYIWTFVSFKSEDFSLKYINEMDKLEIYVKNEDWNKCEDYTKNLEKNFKKESKPFFKFLNHSHIGDIELAFNILSDGIYLKDISTCLEQIDIIKISLHRLIESEKHNLDHIL</sequence>
<protein>
    <submittedName>
        <fullName evidence="1">DUF4363 family protein</fullName>
    </submittedName>
</protein>
<organism evidence="1 2">
    <name type="scientific">Paraclostridium bifermentans</name>
    <name type="common">Clostridium bifermentans</name>
    <dbReference type="NCBI Taxonomy" id="1490"/>
    <lineage>
        <taxon>Bacteria</taxon>
        <taxon>Bacillati</taxon>
        <taxon>Bacillota</taxon>
        <taxon>Clostridia</taxon>
        <taxon>Peptostreptococcales</taxon>
        <taxon>Peptostreptococcaceae</taxon>
        <taxon>Paraclostridium</taxon>
    </lineage>
</organism>
<accession>A0ABY8R1C6</accession>
<reference evidence="1 2" key="1">
    <citation type="submission" date="2023-04" db="EMBL/GenBank/DDBJ databases">
        <title>Bacteria Genome Submission.</title>
        <authorList>
            <person name="Isaac P."/>
        </authorList>
    </citation>
    <scope>NUCLEOTIDE SEQUENCE [LARGE SCALE GENOMIC DNA]</scope>
    <source>
        <strain evidence="1 2">SampleS7P1</strain>
    </source>
</reference>
<gene>
    <name evidence="1" type="ORF">QJS64_15000</name>
</gene>
<evidence type="ECO:0000313" key="1">
    <source>
        <dbReference type="EMBL" id="WGX75319.1"/>
    </source>
</evidence>
<proteinExistence type="predicted"/>
<evidence type="ECO:0000313" key="2">
    <source>
        <dbReference type="Proteomes" id="UP001239169"/>
    </source>
</evidence>
<dbReference type="Proteomes" id="UP001239169">
    <property type="component" value="Chromosome"/>
</dbReference>
<keyword evidence="2" id="KW-1185">Reference proteome</keyword>
<dbReference type="Pfam" id="PF14276">
    <property type="entry name" value="DUF4363"/>
    <property type="match status" value="1"/>
</dbReference>
<dbReference type="EMBL" id="CP124685">
    <property type="protein sequence ID" value="WGX75319.1"/>
    <property type="molecule type" value="Genomic_DNA"/>
</dbReference>